<dbReference type="EMBL" id="JASCZI010163122">
    <property type="protein sequence ID" value="MED6179236.1"/>
    <property type="molecule type" value="Genomic_DNA"/>
</dbReference>
<evidence type="ECO:0000313" key="1">
    <source>
        <dbReference type="EMBL" id="MED6179236.1"/>
    </source>
</evidence>
<organism evidence="1 2">
    <name type="scientific">Stylosanthes scabra</name>
    <dbReference type="NCBI Taxonomy" id="79078"/>
    <lineage>
        <taxon>Eukaryota</taxon>
        <taxon>Viridiplantae</taxon>
        <taxon>Streptophyta</taxon>
        <taxon>Embryophyta</taxon>
        <taxon>Tracheophyta</taxon>
        <taxon>Spermatophyta</taxon>
        <taxon>Magnoliopsida</taxon>
        <taxon>eudicotyledons</taxon>
        <taxon>Gunneridae</taxon>
        <taxon>Pentapetalae</taxon>
        <taxon>rosids</taxon>
        <taxon>fabids</taxon>
        <taxon>Fabales</taxon>
        <taxon>Fabaceae</taxon>
        <taxon>Papilionoideae</taxon>
        <taxon>50 kb inversion clade</taxon>
        <taxon>dalbergioids sensu lato</taxon>
        <taxon>Dalbergieae</taxon>
        <taxon>Pterocarpus clade</taxon>
        <taxon>Stylosanthes</taxon>
    </lineage>
</organism>
<proteinExistence type="predicted"/>
<evidence type="ECO:0000313" key="2">
    <source>
        <dbReference type="Proteomes" id="UP001341840"/>
    </source>
</evidence>
<accession>A0ABU6W005</accession>
<comment type="caution">
    <text evidence="1">The sequence shown here is derived from an EMBL/GenBank/DDBJ whole genome shotgun (WGS) entry which is preliminary data.</text>
</comment>
<protein>
    <submittedName>
        <fullName evidence="1">Uncharacterized protein</fullName>
    </submittedName>
</protein>
<reference evidence="1 2" key="1">
    <citation type="journal article" date="2023" name="Plants (Basel)">
        <title>Bridging the Gap: Combining Genomics and Transcriptomics Approaches to Understand Stylosanthes scabra, an Orphan Legume from the Brazilian Caatinga.</title>
        <authorList>
            <person name="Ferreira-Neto J.R.C."/>
            <person name="da Silva M.D."/>
            <person name="Binneck E."/>
            <person name="de Melo N.F."/>
            <person name="da Silva R.H."/>
            <person name="de Melo A.L.T.M."/>
            <person name="Pandolfi V."/>
            <person name="Bustamante F.O."/>
            <person name="Brasileiro-Vidal A.C."/>
            <person name="Benko-Iseppon A.M."/>
        </authorList>
    </citation>
    <scope>NUCLEOTIDE SEQUENCE [LARGE SCALE GENOMIC DNA]</scope>
    <source>
        <tissue evidence="1">Leaves</tissue>
    </source>
</reference>
<keyword evidence="2" id="KW-1185">Reference proteome</keyword>
<name>A0ABU6W005_9FABA</name>
<sequence length="80" mass="9301">MAPFYALQILTQWWGSSQQLVSLAELELSQLAQDKTQLGQFVGLYQMLPMFLKPLQASTLMMRRRLKHQNMSPKVVMLNF</sequence>
<dbReference type="Proteomes" id="UP001341840">
    <property type="component" value="Unassembled WGS sequence"/>
</dbReference>
<gene>
    <name evidence="1" type="ORF">PIB30_115231</name>
</gene>